<reference evidence="2" key="1">
    <citation type="submission" date="2015-05" db="EMBL/GenBank/DDBJ databases">
        <authorList>
            <person name="Rattei Thomas"/>
        </authorList>
    </citation>
    <scope>NUCLEOTIDE SEQUENCE</scope>
    <source>
        <strain evidence="2">DC9</strain>
    </source>
</reference>
<dbReference type="AlphaFoldDB" id="A0A0F7WYV3"/>
<sequence length="385" mass="42511">MSSVNQSSGTPNPEEVTSPESTEENKNVVSSDEAQATHAVALPIVTQLSLPEGVGTSSEETASNPKVDEIVAEVSSSRAVADQISSLVERVGELLDDLKGVQSLFTSFQSELKNCLPAWKSSTRRLETRGAGDNADIARLELFRSDYEAVLGHVNQFHGKAYLTLSKLTDIHHKLQGLSREDLSLAFDNNDRVLEHLGSLGLDVDAEGNWSLSCERGIPRLVLTADSVLVQIKKVNLPTVEELRTLQGTTESSSDPRVEESLSCCERLLNELRRLWANFVGFISSCYDNIVFVLMWIVRRINLLPGLGCLPFHNPDASQEDQRSSSGERSTRRERLSRRSDLSEEEMIVRAEGESIHPESPHGDGRNQPSRGDKQDSDSEEETEL</sequence>
<feature type="compositionally biased region" description="Low complexity" evidence="1">
    <location>
        <begin position="10"/>
        <end position="20"/>
    </location>
</feature>
<dbReference type="NCBIfam" id="NF047362">
    <property type="entry name" value="CT392_fam"/>
    <property type="match status" value="1"/>
</dbReference>
<accession>A0A0F7WYV3</accession>
<protein>
    <submittedName>
        <fullName evidence="2">Uncharacterized protein CPn_0499/CP_0255/CPj0499/CpB0519</fullName>
    </submittedName>
</protein>
<organism evidence="2">
    <name type="scientific">Chlamydia pneumoniae</name>
    <name type="common">Chlamydophila pneumoniae</name>
    <dbReference type="NCBI Taxonomy" id="83558"/>
    <lineage>
        <taxon>Bacteria</taxon>
        <taxon>Pseudomonadati</taxon>
        <taxon>Chlamydiota</taxon>
        <taxon>Chlamydiia</taxon>
        <taxon>Chlamydiales</taxon>
        <taxon>Chlamydiaceae</taxon>
        <taxon>Chlamydia/Chlamydophila group</taxon>
        <taxon>Chlamydia</taxon>
    </lineage>
</organism>
<name>A0A0F7WYV3_CHLPN</name>
<evidence type="ECO:0000256" key="1">
    <source>
        <dbReference type="SAM" id="MobiDB-lite"/>
    </source>
</evidence>
<dbReference type="EMBL" id="LN847049">
    <property type="protein sequence ID" value="CRI42613.1"/>
    <property type="molecule type" value="Genomic_DNA"/>
</dbReference>
<evidence type="ECO:0000313" key="2">
    <source>
        <dbReference type="EMBL" id="CRI42613.1"/>
    </source>
</evidence>
<feature type="region of interest" description="Disordered" evidence="1">
    <location>
        <begin position="1"/>
        <end position="35"/>
    </location>
</feature>
<feature type="compositionally biased region" description="Basic and acidic residues" evidence="1">
    <location>
        <begin position="329"/>
        <end position="377"/>
    </location>
</feature>
<proteinExistence type="predicted"/>
<gene>
    <name evidence="2" type="ORF">BN1224_DC9_BS_00960</name>
</gene>
<feature type="region of interest" description="Disordered" evidence="1">
    <location>
        <begin position="314"/>
        <end position="385"/>
    </location>
</feature>